<keyword evidence="3" id="KW-0624">Polysaccharide degradation</keyword>
<reference evidence="9 10" key="1">
    <citation type="submission" date="2019-10" db="EMBL/GenBank/DDBJ databases">
        <authorList>
            <person name="Palmer J.M."/>
        </authorList>
    </citation>
    <scope>NUCLEOTIDE SEQUENCE [LARGE SCALE GENOMIC DNA]</scope>
    <source>
        <strain evidence="9 10">TWF694</strain>
    </source>
</reference>
<comment type="catalytic activity">
    <reaction evidence="6">
        <text>Hydrolysis of (1-&gt;4)-beta-D-xylans, to remove successive D-xylose residues from the non-reducing termini.</text>
        <dbReference type="EC" id="3.2.1.37"/>
    </reaction>
</comment>
<dbReference type="Pfam" id="PF00933">
    <property type="entry name" value="Glyco_hydro_3"/>
    <property type="match status" value="1"/>
</dbReference>
<comment type="caution">
    <text evidence="9">The sequence shown here is derived from an EMBL/GenBank/DDBJ whole genome shotgun (WGS) entry which is preliminary data.</text>
</comment>
<keyword evidence="5" id="KW-0325">Glycoprotein</keyword>
<accession>A0AAV9X612</accession>
<dbReference type="InterPro" id="IPR017853">
    <property type="entry name" value="GH"/>
</dbReference>
<keyword evidence="3" id="KW-0858">Xylan degradation</keyword>
<evidence type="ECO:0000313" key="9">
    <source>
        <dbReference type="EMBL" id="KAK6535743.1"/>
    </source>
</evidence>
<evidence type="ECO:0000256" key="5">
    <source>
        <dbReference type="ARBA" id="ARBA00023180"/>
    </source>
</evidence>
<dbReference type="PANTHER" id="PTHR42721:SF3">
    <property type="entry name" value="BETA-D-XYLOSIDASE 5-RELATED"/>
    <property type="match status" value="1"/>
</dbReference>
<sequence>MTLSEKVANLEYTAPGVPRLGLPSYNWWNEALHGVASSPGVQYATSGPFNCSTSFPMPILMGAAFNDDLIYSVALIVGKEARAFANNGRSGFDFWTPNINPFRDPRWGRGQETPGEDPFHLQNYVYNLIKGLQNGIDPATVQIIATCKHYAVYDVEGGRDSNDLDPIPQDLTEYYMPSE</sequence>
<protein>
    <recommendedName>
        <fullName evidence="7">xylan 1,4-beta-xylosidase</fullName>
        <ecNumber evidence="7">3.2.1.37</ecNumber>
    </recommendedName>
</protein>
<comment type="pathway">
    <text evidence="1">Glycan degradation; xylan degradation.</text>
</comment>
<evidence type="ECO:0000256" key="4">
    <source>
        <dbReference type="ARBA" id="ARBA00022801"/>
    </source>
</evidence>
<keyword evidence="10" id="KW-1185">Reference proteome</keyword>
<dbReference type="PANTHER" id="PTHR42721">
    <property type="entry name" value="SUGAR HYDROLASE-RELATED"/>
    <property type="match status" value="1"/>
</dbReference>
<dbReference type="GO" id="GO:0046556">
    <property type="term" value="F:alpha-L-arabinofuranosidase activity"/>
    <property type="evidence" value="ECO:0007669"/>
    <property type="project" value="TreeGrafter"/>
</dbReference>
<comment type="similarity">
    <text evidence="2">Belongs to the glycosyl hydrolase 3 family.</text>
</comment>
<gene>
    <name evidence="9" type="ORF">TWF694_002191</name>
</gene>
<dbReference type="GO" id="GO:0045493">
    <property type="term" value="P:xylan catabolic process"/>
    <property type="evidence" value="ECO:0007669"/>
    <property type="project" value="UniProtKB-KW"/>
</dbReference>
<evidence type="ECO:0000256" key="6">
    <source>
        <dbReference type="ARBA" id="ARBA00024574"/>
    </source>
</evidence>
<proteinExistence type="inferred from homology"/>
<keyword evidence="3" id="KW-0119">Carbohydrate metabolism</keyword>
<dbReference type="GO" id="GO:0031222">
    <property type="term" value="P:arabinan catabolic process"/>
    <property type="evidence" value="ECO:0007669"/>
    <property type="project" value="TreeGrafter"/>
</dbReference>
<evidence type="ECO:0000256" key="3">
    <source>
        <dbReference type="ARBA" id="ARBA00022651"/>
    </source>
</evidence>
<dbReference type="Gene3D" id="3.20.20.300">
    <property type="entry name" value="Glycoside hydrolase, family 3, N-terminal domain"/>
    <property type="match status" value="1"/>
</dbReference>
<dbReference type="InterPro" id="IPR036962">
    <property type="entry name" value="Glyco_hydro_3_N_sf"/>
</dbReference>
<dbReference type="SUPFAM" id="SSF51445">
    <property type="entry name" value="(Trans)glycosidases"/>
    <property type="match status" value="1"/>
</dbReference>
<dbReference type="GO" id="GO:0009044">
    <property type="term" value="F:xylan 1,4-beta-xylosidase activity"/>
    <property type="evidence" value="ECO:0007669"/>
    <property type="project" value="UniProtKB-EC"/>
</dbReference>
<dbReference type="InterPro" id="IPR044993">
    <property type="entry name" value="BXL"/>
</dbReference>
<evidence type="ECO:0000256" key="1">
    <source>
        <dbReference type="ARBA" id="ARBA00004851"/>
    </source>
</evidence>
<evidence type="ECO:0000313" key="10">
    <source>
        <dbReference type="Proteomes" id="UP001365542"/>
    </source>
</evidence>
<dbReference type="EMBL" id="JAVHJO010000010">
    <property type="protein sequence ID" value="KAK6535743.1"/>
    <property type="molecule type" value="Genomic_DNA"/>
</dbReference>
<dbReference type="InterPro" id="IPR001764">
    <property type="entry name" value="Glyco_hydro_3_N"/>
</dbReference>
<evidence type="ECO:0000256" key="7">
    <source>
        <dbReference type="ARBA" id="ARBA00026107"/>
    </source>
</evidence>
<dbReference type="AlphaFoldDB" id="A0AAV9X612"/>
<keyword evidence="4" id="KW-0378">Hydrolase</keyword>
<evidence type="ECO:0000259" key="8">
    <source>
        <dbReference type="Pfam" id="PF00933"/>
    </source>
</evidence>
<evidence type="ECO:0000256" key="2">
    <source>
        <dbReference type="ARBA" id="ARBA00005336"/>
    </source>
</evidence>
<dbReference type="Proteomes" id="UP001365542">
    <property type="component" value="Unassembled WGS sequence"/>
</dbReference>
<name>A0AAV9X612_9PEZI</name>
<dbReference type="EC" id="3.2.1.37" evidence="7"/>
<feature type="domain" description="Glycoside hydrolase family 3 N-terminal" evidence="8">
    <location>
        <begin position="52"/>
        <end position="176"/>
    </location>
</feature>
<organism evidence="9 10">
    <name type="scientific">Orbilia ellipsospora</name>
    <dbReference type="NCBI Taxonomy" id="2528407"/>
    <lineage>
        <taxon>Eukaryota</taxon>
        <taxon>Fungi</taxon>
        <taxon>Dikarya</taxon>
        <taxon>Ascomycota</taxon>
        <taxon>Pezizomycotina</taxon>
        <taxon>Orbiliomycetes</taxon>
        <taxon>Orbiliales</taxon>
        <taxon>Orbiliaceae</taxon>
        <taxon>Orbilia</taxon>
    </lineage>
</organism>